<protein>
    <submittedName>
        <fullName evidence="2">Uncharacterized protein</fullName>
    </submittedName>
</protein>
<keyword evidence="1" id="KW-0472">Membrane</keyword>
<evidence type="ECO:0000313" key="3">
    <source>
        <dbReference type="Proteomes" id="UP001214043"/>
    </source>
</evidence>
<evidence type="ECO:0000256" key="1">
    <source>
        <dbReference type="SAM" id="Phobius"/>
    </source>
</evidence>
<accession>A0AAE9ZJE7</accession>
<keyword evidence="3" id="KW-1185">Reference proteome</keyword>
<dbReference type="AlphaFoldDB" id="A0AAE9ZJE7"/>
<dbReference type="EMBL" id="CP118166">
    <property type="protein sequence ID" value="WDI32181.1"/>
    <property type="molecule type" value="Genomic_DNA"/>
</dbReference>
<evidence type="ECO:0000313" key="2">
    <source>
        <dbReference type="EMBL" id="WDI32181.1"/>
    </source>
</evidence>
<dbReference type="Proteomes" id="UP001214043">
    <property type="component" value="Chromosome"/>
</dbReference>
<proteinExistence type="predicted"/>
<reference evidence="2" key="1">
    <citation type="submission" date="2023-02" db="EMBL/GenBank/DDBJ databases">
        <title>Genome sequence of Hyphococcus flavus.</title>
        <authorList>
            <person name="Rong J.-C."/>
            <person name="Zhao Q."/>
            <person name="Yi M."/>
            <person name="Wu J.-Y."/>
        </authorList>
    </citation>
    <scope>NUCLEOTIDE SEQUENCE</scope>
    <source>
        <strain evidence="2">MCCC 1K03223</strain>
    </source>
</reference>
<name>A0AAE9ZJE7_9PROT</name>
<organism evidence="2 3">
    <name type="scientific">Hyphococcus flavus</name>
    <dbReference type="NCBI Taxonomy" id="1866326"/>
    <lineage>
        <taxon>Bacteria</taxon>
        <taxon>Pseudomonadati</taxon>
        <taxon>Pseudomonadota</taxon>
        <taxon>Alphaproteobacteria</taxon>
        <taxon>Parvularculales</taxon>
        <taxon>Parvularculaceae</taxon>
        <taxon>Hyphococcus</taxon>
    </lineage>
</organism>
<keyword evidence="1" id="KW-0812">Transmembrane</keyword>
<feature type="transmembrane region" description="Helical" evidence="1">
    <location>
        <begin position="12"/>
        <end position="33"/>
    </location>
</feature>
<keyword evidence="1" id="KW-1133">Transmembrane helix</keyword>
<sequence>MILRRIIEHVKAQNWTAVALDFVIVVVGVFIGIQVANWNDMRRLNQTTQTYYDRLIDDLRAEQKMQAELAGYYDQVKRHGVATLARLEAGEIQASEEFFIDAYQASQIRYYTAQRATYNELLGAGIASAIPDAELRSLLATYYLTLGNAERLHEETTPYRSNLRIYMPYRLQALIREKCKEKFILQDDGSLVVDLTGECSLNANPELLQQSLLALQDYDAMERELGRHLSNIDIKIISLQIYQESTKSILDALVAERER</sequence>
<dbReference type="RefSeq" id="WP_274494081.1">
    <property type="nucleotide sequence ID" value="NZ_CP118166.1"/>
</dbReference>
<gene>
    <name evidence="2" type="ORF">PUV54_03115</name>
</gene>
<dbReference type="KEGG" id="hfl:PUV54_03115"/>